<evidence type="ECO:0000259" key="8">
    <source>
        <dbReference type="PROSITE" id="PS50238"/>
    </source>
</evidence>
<reference evidence="10" key="1">
    <citation type="submission" date="2011-02" db="EMBL/GenBank/DDBJ databases">
        <title>The Genome Sequence of Capsaspora owczarzaki ATCC 30864.</title>
        <authorList>
            <person name="Russ C."/>
            <person name="Cuomo C."/>
            <person name="Burger G."/>
            <person name="Gray M.W."/>
            <person name="Holland P.W.H."/>
            <person name="King N."/>
            <person name="Lang F.B.F."/>
            <person name="Roger A.J."/>
            <person name="Ruiz-Trillo I."/>
            <person name="Young S.K."/>
            <person name="Zeng Q."/>
            <person name="Gargeya S."/>
            <person name="Alvarado L."/>
            <person name="Berlin A."/>
            <person name="Chapman S.B."/>
            <person name="Chen Z."/>
            <person name="Freedman E."/>
            <person name="Gellesch M."/>
            <person name="Goldberg J."/>
            <person name="Griggs A."/>
            <person name="Gujja S."/>
            <person name="Heilman E."/>
            <person name="Heiman D."/>
            <person name="Howarth C."/>
            <person name="Mehta T."/>
            <person name="Neiman D."/>
            <person name="Pearson M."/>
            <person name="Roberts A."/>
            <person name="Saif S."/>
            <person name="Shea T."/>
            <person name="Shenoy N."/>
            <person name="Sisk P."/>
            <person name="Stolte C."/>
            <person name="Sykes S."/>
            <person name="White J."/>
            <person name="Yandava C."/>
            <person name="Haas B."/>
            <person name="Nusbaum C."/>
            <person name="Birren B."/>
        </authorList>
    </citation>
    <scope>NUCLEOTIDE SEQUENCE</scope>
    <source>
        <strain evidence="10">ATCC 30864</strain>
    </source>
</reference>
<evidence type="ECO:0000256" key="4">
    <source>
        <dbReference type="PROSITE-ProRule" id="PRU00191"/>
    </source>
</evidence>
<dbReference type="InterPro" id="IPR008936">
    <property type="entry name" value="Rho_GTPase_activation_prot"/>
</dbReference>
<organism evidence="9 10">
    <name type="scientific">Capsaspora owczarzaki (strain ATCC 30864)</name>
    <dbReference type="NCBI Taxonomy" id="595528"/>
    <lineage>
        <taxon>Eukaryota</taxon>
        <taxon>Filasterea</taxon>
        <taxon>Capsaspora</taxon>
    </lineage>
</organism>
<name>A0A0D2WSH3_CAPO3</name>
<evidence type="ECO:0000256" key="2">
    <source>
        <dbReference type="ARBA" id="ARBA00022723"/>
    </source>
</evidence>
<gene>
    <name evidence="9" type="ORF">CAOG_005585</name>
</gene>
<dbReference type="STRING" id="595528.A0A0D2WSH3"/>
<dbReference type="SUPFAM" id="SSF48350">
    <property type="entry name" value="GTPase activation domain, GAP"/>
    <property type="match status" value="1"/>
</dbReference>
<dbReference type="Gene3D" id="1.10.555.10">
    <property type="entry name" value="Rho GTPase activation protein"/>
    <property type="match status" value="1"/>
</dbReference>
<dbReference type="SMART" id="SM00324">
    <property type="entry name" value="RhoGAP"/>
    <property type="match status" value="1"/>
</dbReference>
<accession>A0A0D2WSH3</accession>
<dbReference type="eggNOG" id="KOG1453">
    <property type="taxonomic scope" value="Eukaryota"/>
</dbReference>
<evidence type="ECO:0000259" key="6">
    <source>
        <dbReference type="PROSITE" id="PS50001"/>
    </source>
</evidence>
<dbReference type="Proteomes" id="UP000008743">
    <property type="component" value="Unassembled WGS sequence"/>
</dbReference>
<feature type="domain" description="Phorbol-ester/DAG-type" evidence="7">
    <location>
        <begin position="194"/>
        <end position="243"/>
    </location>
</feature>
<evidence type="ECO:0000259" key="7">
    <source>
        <dbReference type="PROSITE" id="PS50081"/>
    </source>
</evidence>
<dbReference type="PhylomeDB" id="A0A0D2WSH3"/>
<dbReference type="GO" id="GO:0005096">
    <property type="term" value="F:GTPase activator activity"/>
    <property type="evidence" value="ECO:0007669"/>
    <property type="project" value="UniProtKB-KW"/>
</dbReference>
<dbReference type="EMBL" id="KE346368">
    <property type="protein sequence ID" value="KJE95095.1"/>
    <property type="molecule type" value="Genomic_DNA"/>
</dbReference>
<dbReference type="InterPro" id="IPR000198">
    <property type="entry name" value="RhoGAP_dom"/>
</dbReference>
<keyword evidence="1" id="KW-0343">GTPase activation</keyword>
<dbReference type="SUPFAM" id="SSF55550">
    <property type="entry name" value="SH2 domain"/>
    <property type="match status" value="1"/>
</dbReference>
<evidence type="ECO:0000256" key="3">
    <source>
        <dbReference type="ARBA" id="ARBA00022833"/>
    </source>
</evidence>
<dbReference type="PROSITE" id="PS00479">
    <property type="entry name" value="ZF_DAG_PE_1"/>
    <property type="match status" value="1"/>
</dbReference>
<dbReference type="SUPFAM" id="SSF57889">
    <property type="entry name" value="Cysteine-rich domain"/>
    <property type="match status" value="1"/>
</dbReference>
<keyword evidence="4" id="KW-0727">SH2 domain</keyword>
<dbReference type="InterPro" id="IPR000980">
    <property type="entry name" value="SH2"/>
</dbReference>
<feature type="region of interest" description="Disordered" evidence="5">
    <location>
        <begin position="100"/>
        <end position="187"/>
    </location>
</feature>
<dbReference type="Gene3D" id="3.30.60.20">
    <property type="match status" value="1"/>
</dbReference>
<feature type="compositionally biased region" description="Pro residues" evidence="5">
    <location>
        <begin position="126"/>
        <end position="135"/>
    </location>
</feature>
<dbReference type="PANTHER" id="PTHR46075">
    <property type="entry name" value="CHIMERIN FAMILY MEMBER"/>
    <property type="match status" value="1"/>
</dbReference>
<proteinExistence type="predicted"/>
<dbReference type="Pfam" id="PF00620">
    <property type="entry name" value="RhoGAP"/>
    <property type="match status" value="1"/>
</dbReference>
<evidence type="ECO:0000313" key="9">
    <source>
        <dbReference type="EMBL" id="KJE95095.1"/>
    </source>
</evidence>
<feature type="domain" description="SH2" evidence="6">
    <location>
        <begin position="21"/>
        <end position="92"/>
    </location>
</feature>
<dbReference type="InterPro" id="IPR051854">
    <property type="entry name" value="Rho-type_GAP"/>
</dbReference>
<feature type="domain" description="Rho-GAP" evidence="8">
    <location>
        <begin position="256"/>
        <end position="443"/>
    </location>
</feature>
<sequence>MAARALPCPDNSLYSAQYENTNHGRMSRQQAEMLLTSHPECDFLVRESERQPGFSLSMNINGSIKHYKILFEDGQHFVEKSNRRFNTIYELVADGLDAMAAPDAGPPPSVPPRTAFPAPASVSSAPVPPAKPPKNLPVGMSSNPRVQPPVPLSSAAVPPRQPSPPLGSRLPAEDNMSPPPASAGLTSAPSYVKDHKLEVVTFTHFTWCLHCKGLLWGLKSQGLKCKDCGYTCHRLCKDLAGACVPLKKHLKKVFGTDLTFIVVVSESRYPILVEKCINEVAKRGMHEEGIYRISPSASEVQALRDAFERDHTTADVSSVADINVVSALLKAYIRELPNPLIPFEFFDRFLATAKSSQTPAEQLIEYQKHIADLPAPHYETLKFLMSHLNDVVAQSAVNKMNASNLGVVFGLSIFRGRNGEELPESKLLATVVGVMITDCAKLFVA</sequence>
<dbReference type="SMART" id="SM00109">
    <property type="entry name" value="C1"/>
    <property type="match status" value="1"/>
</dbReference>
<keyword evidence="10" id="KW-1185">Reference proteome</keyword>
<evidence type="ECO:0000256" key="1">
    <source>
        <dbReference type="ARBA" id="ARBA00022468"/>
    </source>
</evidence>
<dbReference type="Gene3D" id="3.30.505.10">
    <property type="entry name" value="SH2 domain"/>
    <property type="match status" value="1"/>
</dbReference>
<dbReference type="Pfam" id="PF00017">
    <property type="entry name" value="SH2"/>
    <property type="match status" value="1"/>
</dbReference>
<dbReference type="RefSeq" id="XP_004346258.2">
    <property type="nucleotide sequence ID" value="XM_004346208.2"/>
</dbReference>
<dbReference type="InterPro" id="IPR002219">
    <property type="entry name" value="PKC_DAG/PE"/>
</dbReference>
<evidence type="ECO:0000256" key="5">
    <source>
        <dbReference type="SAM" id="MobiDB-lite"/>
    </source>
</evidence>
<protein>
    <submittedName>
        <fullName evidence="9">Chimerin 1</fullName>
    </submittedName>
</protein>
<dbReference type="GO" id="GO:0046872">
    <property type="term" value="F:metal ion binding"/>
    <property type="evidence" value="ECO:0007669"/>
    <property type="project" value="UniProtKB-KW"/>
</dbReference>
<dbReference type="PANTHER" id="PTHR46075:SF2">
    <property type="entry name" value="RHO GTPASE ACTIVATING PROTEIN AT 5A, ISOFORM A"/>
    <property type="match status" value="1"/>
</dbReference>
<dbReference type="SMART" id="SM00252">
    <property type="entry name" value="SH2"/>
    <property type="match status" value="1"/>
</dbReference>
<dbReference type="InParanoid" id="A0A0D2WSH3"/>
<dbReference type="CDD" id="cd00159">
    <property type="entry name" value="RhoGAP"/>
    <property type="match status" value="1"/>
</dbReference>
<dbReference type="InterPro" id="IPR046349">
    <property type="entry name" value="C1-like_sf"/>
</dbReference>
<dbReference type="InterPro" id="IPR036860">
    <property type="entry name" value="SH2_dom_sf"/>
</dbReference>
<keyword evidence="3" id="KW-0862">Zinc</keyword>
<dbReference type="GO" id="GO:0007165">
    <property type="term" value="P:signal transduction"/>
    <property type="evidence" value="ECO:0007669"/>
    <property type="project" value="InterPro"/>
</dbReference>
<keyword evidence="2" id="KW-0479">Metal-binding</keyword>
<evidence type="ECO:0000313" key="10">
    <source>
        <dbReference type="Proteomes" id="UP000008743"/>
    </source>
</evidence>
<dbReference type="PROSITE" id="PS50081">
    <property type="entry name" value="ZF_DAG_PE_2"/>
    <property type="match status" value="1"/>
</dbReference>
<dbReference type="PROSITE" id="PS50001">
    <property type="entry name" value="SH2"/>
    <property type="match status" value="1"/>
</dbReference>
<dbReference type="AlphaFoldDB" id="A0A0D2WSH3"/>
<dbReference type="PROSITE" id="PS50238">
    <property type="entry name" value="RHOGAP"/>
    <property type="match status" value="1"/>
</dbReference>
<dbReference type="OrthoDB" id="3196451at2759"/>
<dbReference type="Pfam" id="PF00130">
    <property type="entry name" value="C1_1"/>
    <property type="match status" value="1"/>
</dbReference>